<protein>
    <submittedName>
        <fullName evidence="3">Translation initiation factor IF-2</fullName>
    </submittedName>
</protein>
<feature type="compositionally biased region" description="Pro residues" evidence="1">
    <location>
        <begin position="53"/>
        <end position="67"/>
    </location>
</feature>
<feature type="region of interest" description="Disordered" evidence="1">
    <location>
        <begin position="31"/>
        <end position="73"/>
    </location>
</feature>
<dbReference type="Proteomes" id="UP000035642">
    <property type="component" value="Unassembled WGS sequence"/>
</dbReference>
<name>A0A0K0CZ41_ANGCA</name>
<dbReference type="AlphaFoldDB" id="A0A0K0CZ41"/>
<organism evidence="2 3">
    <name type="scientific">Angiostrongylus cantonensis</name>
    <name type="common">Rat lungworm</name>
    <dbReference type="NCBI Taxonomy" id="6313"/>
    <lineage>
        <taxon>Eukaryota</taxon>
        <taxon>Metazoa</taxon>
        <taxon>Ecdysozoa</taxon>
        <taxon>Nematoda</taxon>
        <taxon>Chromadorea</taxon>
        <taxon>Rhabditida</taxon>
        <taxon>Rhabditina</taxon>
        <taxon>Rhabditomorpha</taxon>
        <taxon>Strongyloidea</taxon>
        <taxon>Metastrongylidae</taxon>
        <taxon>Angiostrongylus</taxon>
    </lineage>
</organism>
<feature type="compositionally biased region" description="Basic and acidic residues" evidence="1">
    <location>
        <begin position="31"/>
        <end position="49"/>
    </location>
</feature>
<accession>A0A0K0CZ41</accession>
<evidence type="ECO:0000313" key="2">
    <source>
        <dbReference type="Proteomes" id="UP000035642"/>
    </source>
</evidence>
<evidence type="ECO:0000313" key="3">
    <source>
        <dbReference type="WBParaSite" id="ACAC_0000296401-mRNA-1"/>
    </source>
</evidence>
<keyword evidence="2" id="KW-1185">Reference proteome</keyword>
<dbReference type="WBParaSite" id="ACAC_0000296401-mRNA-1">
    <property type="protein sequence ID" value="ACAC_0000296401-mRNA-1"/>
    <property type="gene ID" value="ACAC_0000296401"/>
</dbReference>
<dbReference type="PANTHER" id="PTHR38629:SF1">
    <property type="entry name" value="RNA-BINDING PROTEIN-RELATED"/>
    <property type="match status" value="1"/>
</dbReference>
<reference evidence="2" key="1">
    <citation type="submission" date="2012-09" db="EMBL/GenBank/DDBJ databases">
        <authorList>
            <person name="Martin A.A."/>
        </authorList>
    </citation>
    <scope>NUCLEOTIDE SEQUENCE</scope>
</reference>
<dbReference type="PANTHER" id="PTHR38629">
    <property type="entry name" value="PROTEIN CBG12672"/>
    <property type="match status" value="1"/>
</dbReference>
<sequence>MADKSAFVPIEAVTDRKSSAEIEADIDAELFGKKADSKSPAKQKSDTSVKKTTPPPPPPPPQEPPKPAVGKYQYKKSTTYQKTYAYARK</sequence>
<evidence type="ECO:0000256" key="1">
    <source>
        <dbReference type="SAM" id="MobiDB-lite"/>
    </source>
</evidence>
<reference evidence="3" key="2">
    <citation type="submission" date="2017-02" db="UniProtKB">
        <authorList>
            <consortium name="WormBaseParasite"/>
        </authorList>
    </citation>
    <scope>IDENTIFICATION</scope>
</reference>
<proteinExistence type="predicted"/>